<comment type="caution">
    <text evidence="2">The sequence shown here is derived from an EMBL/GenBank/DDBJ whole genome shotgun (WGS) entry which is preliminary data.</text>
</comment>
<feature type="signal peptide" evidence="1">
    <location>
        <begin position="1"/>
        <end position="32"/>
    </location>
</feature>
<dbReference type="Proteomes" id="UP000306628">
    <property type="component" value="Unassembled WGS sequence"/>
</dbReference>
<dbReference type="AlphaFoldDB" id="A0A5S4GAH4"/>
<keyword evidence="1" id="KW-0732">Signal</keyword>
<keyword evidence="3" id="KW-1185">Reference proteome</keyword>
<evidence type="ECO:0000313" key="3">
    <source>
        <dbReference type="Proteomes" id="UP000306628"/>
    </source>
</evidence>
<dbReference type="RefSeq" id="WP_138693359.1">
    <property type="nucleotide sequence ID" value="NZ_JBHSAZ010000052.1"/>
</dbReference>
<organism evidence="2 3">
    <name type="scientific">Nonomuraea zeae</name>
    <dbReference type="NCBI Taxonomy" id="1642303"/>
    <lineage>
        <taxon>Bacteria</taxon>
        <taxon>Bacillati</taxon>
        <taxon>Actinomycetota</taxon>
        <taxon>Actinomycetes</taxon>
        <taxon>Streptosporangiales</taxon>
        <taxon>Streptosporangiaceae</taxon>
        <taxon>Nonomuraea</taxon>
    </lineage>
</organism>
<evidence type="ECO:0000256" key="1">
    <source>
        <dbReference type="SAM" id="SignalP"/>
    </source>
</evidence>
<dbReference type="EMBL" id="VCKX01000111">
    <property type="protein sequence ID" value="TMR29872.1"/>
    <property type="molecule type" value="Genomic_DNA"/>
</dbReference>
<name>A0A5S4GAH4_9ACTN</name>
<dbReference type="OrthoDB" id="3544312at2"/>
<protein>
    <submittedName>
        <fullName evidence="2">Uncharacterized protein</fullName>
    </submittedName>
</protein>
<reference evidence="2 3" key="1">
    <citation type="submission" date="2019-05" db="EMBL/GenBank/DDBJ databases">
        <title>Draft genome sequence of Nonomuraea zeae DSM 100528.</title>
        <authorList>
            <person name="Saricaoglu S."/>
            <person name="Isik K."/>
        </authorList>
    </citation>
    <scope>NUCLEOTIDE SEQUENCE [LARGE SCALE GENOMIC DNA]</scope>
    <source>
        <strain evidence="2 3">DSM 100528</strain>
    </source>
</reference>
<evidence type="ECO:0000313" key="2">
    <source>
        <dbReference type="EMBL" id="TMR29872.1"/>
    </source>
</evidence>
<feature type="chain" id="PRO_5024276191" evidence="1">
    <location>
        <begin position="33"/>
        <end position="295"/>
    </location>
</feature>
<gene>
    <name evidence="2" type="ORF">ETD85_31075</name>
</gene>
<sequence length="295" mass="29143">MRKIGTSARPIGLLLAFTLTILCGALTGTASAAVPGLQIVSVTSSSNSDFSKGVFADCPSGKQVLGAGGSVNQGGSKVVMDQIVPSSGLTRVTVSARETEAGLATNWSVTAYAICANPVAGLERVTATWSADSSAAKNVTGSCPAGKNITGIGGSIGDGEGEVLLETVAPLITMTSGRTSAAEDTTGFAGDWSLTTYAICASPLPGQQVVVTHGPDDSAGIKDAQTACTGGTRTIGVGGAVSVPPPTLGAQGKVVMSHVVPVTLPHGALSSGNEVAGQPSAFVWHASAYAVCATP</sequence>
<accession>A0A5S4GAH4</accession>
<proteinExistence type="predicted"/>